<accession>A0A1E5LJN5</accession>
<feature type="transmembrane region" description="Helical" evidence="1">
    <location>
        <begin position="6"/>
        <end position="28"/>
    </location>
</feature>
<evidence type="ECO:0000313" key="3">
    <source>
        <dbReference type="Proteomes" id="UP000095209"/>
    </source>
</evidence>
<dbReference type="AlphaFoldDB" id="A0A1E5LJN5"/>
<comment type="caution">
    <text evidence="2">The sequence shown here is derived from an EMBL/GenBank/DDBJ whole genome shotgun (WGS) entry which is preliminary data.</text>
</comment>
<organism evidence="2 3">
    <name type="scientific">Bacillus solimangrovi</name>
    <dbReference type="NCBI Taxonomy" id="1305675"/>
    <lineage>
        <taxon>Bacteria</taxon>
        <taxon>Bacillati</taxon>
        <taxon>Bacillota</taxon>
        <taxon>Bacilli</taxon>
        <taxon>Bacillales</taxon>
        <taxon>Bacillaceae</taxon>
        <taxon>Bacillus</taxon>
    </lineage>
</organism>
<dbReference type="PROSITE" id="PS50077">
    <property type="entry name" value="HEAT_REPEAT"/>
    <property type="match status" value="1"/>
</dbReference>
<sequence length="356" mass="41103">MIITLYFILLSTLLFTIIIFLLFVYLLSKKLYINHRSRKSKRFYSRVYPVISLYVTGDNNSLRLTMSSVKWKRDIVKQIVLDIVDVINSDEELKRLNEVANYIGIIDEIDTMLQDKRWWIVAGGILKAGRMQQKKFIPIIKECMYADKFDLVHLSAKALCQMGESTHVVDYLIKNEQHLSKKVIVNLGDMLSHKTTDDKQVKCIVENFNNVSPKLQSLFIEVLGKRKVASQLPLITSLLNDENKELRLKALRSIGNIGITLVDESVFKLLSSDDWQERVLAIFVIRNCKLERAIPILVEESLQDMNWWVRVRSAQALASFGELGHKKLEWASQFHEDAYARDIAKKTLQEISMIPG</sequence>
<protein>
    <recommendedName>
        <fullName evidence="4">HEAT repeat domain-containing protein</fullName>
    </recommendedName>
</protein>
<gene>
    <name evidence="2" type="ORF">BFG57_08540</name>
</gene>
<evidence type="ECO:0000256" key="1">
    <source>
        <dbReference type="SAM" id="Phobius"/>
    </source>
</evidence>
<name>A0A1E5LJN5_9BACI</name>
<dbReference type="OrthoDB" id="2112914at2"/>
<reference evidence="2 3" key="1">
    <citation type="submission" date="2016-08" db="EMBL/GenBank/DDBJ databases">
        <title>Genome of Bacillus solimangrovi GH2-4.</title>
        <authorList>
            <person name="Lim S."/>
            <person name="Kim B.-C."/>
        </authorList>
    </citation>
    <scope>NUCLEOTIDE SEQUENCE [LARGE SCALE GENOMIC DNA]</scope>
    <source>
        <strain evidence="2 3">GH2-4</strain>
    </source>
</reference>
<dbReference type="InterPro" id="IPR011989">
    <property type="entry name" value="ARM-like"/>
</dbReference>
<keyword evidence="1" id="KW-1133">Transmembrane helix</keyword>
<dbReference type="InterPro" id="IPR021133">
    <property type="entry name" value="HEAT_type_2"/>
</dbReference>
<keyword evidence="1" id="KW-0472">Membrane</keyword>
<keyword evidence="1" id="KW-0812">Transmembrane</keyword>
<evidence type="ECO:0008006" key="4">
    <source>
        <dbReference type="Google" id="ProtNLM"/>
    </source>
</evidence>
<keyword evidence="3" id="KW-1185">Reference proteome</keyword>
<proteinExistence type="predicted"/>
<dbReference type="Proteomes" id="UP000095209">
    <property type="component" value="Unassembled WGS sequence"/>
</dbReference>
<dbReference type="EMBL" id="MJEH01000003">
    <property type="protein sequence ID" value="OEH94294.1"/>
    <property type="molecule type" value="Genomic_DNA"/>
</dbReference>
<dbReference type="Gene3D" id="1.25.10.10">
    <property type="entry name" value="Leucine-rich Repeat Variant"/>
    <property type="match status" value="1"/>
</dbReference>
<dbReference type="InterPro" id="IPR016024">
    <property type="entry name" value="ARM-type_fold"/>
</dbReference>
<dbReference type="STRING" id="1305675.BFG57_08540"/>
<evidence type="ECO:0000313" key="2">
    <source>
        <dbReference type="EMBL" id="OEH94294.1"/>
    </source>
</evidence>
<dbReference type="SUPFAM" id="SSF48371">
    <property type="entry name" value="ARM repeat"/>
    <property type="match status" value="1"/>
</dbReference>